<organism evidence="1 2">
    <name type="scientific">Pedobacter hartonius</name>
    <dbReference type="NCBI Taxonomy" id="425514"/>
    <lineage>
        <taxon>Bacteria</taxon>
        <taxon>Pseudomonadati</taxon>
        <taxon>Bacteroidota</taxon>
        <taxon>Sphingobacteriia</taxon>
        <taxon>Sphingobacteriales</taxon>
        <taxon>Sphingobacteriaceae</taxon>
        <taxon>Pedobacter</taxon>
    </lineage>
</organism>
<dbReference type="STRING" id="425514.SAMN05443550_103317"/>
<dbReference type="EMBL" id="FNRA01000003">
    <property type="protein sequence ID" value="SEA46573.1"/>
    <property type="molecule type" value="Genomic_DNA"/>
</dbReference>
<reference evidence="1 2" key="1">
    <citation type="submission" date="2016-10" db="EMBL/GenBank/DDBJ databases">
        <authorList>
            <person name="de Groot N.N."/>
        </authorList>
    </citation>
    <scope>NUCLEOTIDE SEQUENCE [LARGE SCALE GENOMIC DNA]</scope>
    <source>
        <strain evidence="1 2">DSM 19033</strain>
    </source>
</reference>
<accession>A0A1H4BEH5</accession>
<gene>
    <name evidence="1" type="ORF">SAMN05443550_103317</name>
</gene>
<proteinExistence type="predicted"/>
<name>A0A1H4BEH5_9SPHI</name>
<protein>
    <submittedName>
        <fullName evidence="1">Uncharacterized protein</fullName>
    </submittedName>
</protein>
<sequence length="66" mass="7376">MSKITLLSRLCGKKLSTLFFFYLLSITAIYAQESITVNGKITDEKGQAIPAVLLKLKVPRKAYLPM</sequence>
<evidence type="ECO:0000313" key="1">
    <source>
        <dbReference type="EMBL" id="SEA46573.1"/>
    </source>
</evidence>
<evidence type="ECO:0000313" key="2">
    <source>
        <dbReference type="Proteomes" id="UP000198850"/>
    </source>
</evidence>
<keyword evidence="2" id="KW-1185">Reference proteome</keyword>
<dbReference type="Proteomes" id="UP000198850">
    <property type="component" value="Unassembled WGS sequence"/>
</dbReference>
<dbReference type="AlphaFoldDB" id="A0A1H4BEH5"/>